<sequence>MDSYLSVLFYLLNFPFMQSATAESHSGFHLKGLYRSFQLKGRVELEGISVWKEYLKAVKPESDSWVRAEFDFKALGTFLPPELYTKFRQSFIRQMAPYYPQVPSVTGLFETCFNLSAAIETDCACINDIPEVELILVVDEGKYGRFPPEKRVRLETGNVLALEDDDTQTFCMPFAPTPHGFAPTLPKGMDLALSERFYTRDGSIMIPSPRLC</sequence>
<evidence type="ECO:0000313" key="3">
    <source>
        <dbReference type="EMBL" id="CAI9089047.1"/>
    </source>
</evidence>
<feature type="domain" description="Xylanase inhibitor C-terminal" evidence="2">
    <location>
        <begin position="43"/>
        <end position="176"/>
    </location>
</feature>
<accession>A0AAV1C0W5</accession>
<evidence type="ECO:0000313" key="4">
    <source>
        <dbReference type="Proteomes" id="UP001161247"/>
    </source>
</evidence>
<evidence type="ECO:0000259" key="2">
    <source>
        <dbReference type="Pfam" id="PF14541"/>
    </source>
</evidence>
<dbReference type="InterPro" id="IPR021109">
    <property type="entry name" value="Peptidase_aspartic_dom_sf"/>
</dbReference>
<keyword evidence="4" id="KW-1185">Reference proteome</keyword>
<evidence type="ECO:0000256" key="1">
    <source>
        <dbReference type="SAM" id="SignalP"/>
    </source>
</evidence>
<dbReference type="Proteomes" id="UP001161247">
    <property type="component" value="Chromosome 1"/>
</dbReference>
<dbReference type="Gene3D" id="2.40.70.10">
    <property type="entry name" value="Acid Proteases"/>
    <property type="match status" value="1"/>
</dbReference>
<gene>
    <name evidence="3" type="ORF">OLC1_LOCUS1474</name>
</gene>
<dbReference type="Pfam" id="PF14541">
    <property type="entry name" value="TAXi_C"/>
    <property type="match status" value="1"/>
</dbReference>
<organism evidence="3 4">
    <name type="scientific">Oldenlandia corymbosa var. corymbosa</name>
    <dbReference type="NCBI Taxonomy" id="529605"/>
    <lineage>
        <taxon>Eukaryota</taxon>
        <taxon>Viridiplantae</taxon>
        <taxon>Streptophyta</taxon>
        <taxon>Embryophyta</taxon>
        <taxon>Tracheophyta</taxon>
        <taxon>Spermatophyta</taxon>
        <taxon>Magnoliopsida</taxon>
        <taxon>eudicotyledons</taxon>
        <taxon>Gunneridae</taxon>
        <taxon>Pentapetalae</taxon>
        <taxon>asterids</taxon>
        <taxon>lamiids</taxon>
        <taxon>Gentianales</taxon>
        <taxon>Rubiaceae</taxon>
        <taxon>Rubioideae</taxon>
        <taxon>Spermacoceae</taxon>
        <taxon>Hedyotis-Oldenlandia complex</taxon>
        <taxon>Oldenlandia</taxon>
    </lineage>
</organism>
<feature type="chain" id="PRO_5043807630" evidence="1">
    <location>
        <begin position="23"/>
        <end position="212"/>
    </location>
</feature>
<name>A0AAV1C0W5_OLDCO</name>
<dbReference type="AlphaFoldDB" id="A0AAV1C0W5"/>
<protein>
    <submittedName>
        <fullName evidence="3">OLC1v1023537C1</fullName>
    </submittedName>
</protein>
<dbReference type="InterPro" id="IPR032799">
    <property type="entry name" value="TAXi_C"/>
</dbReference>
<reference evidence="3" key="1">
    <citation type="submission" date="2023-03" db="EMBL/GenBank/DDBJ databases">
        <authorList>
            <person name="Julca I."/>
        </authorList>
    </citation>
    <scope>NUCLEOTIDE SEQUENCE</scope>
</reference>
<proteinExistence type="predicted"/>
<dbReference type="SUPFAM" id="SSF50630">
    <property type="entry name" value="Acid proteases"/>
    <property type="match status" value="1"/>
</dbReference>
<feature type="signal peptide" evidence="1">
    <location>
        <begin position="1"/>
        <end position="22"/>
    </location>
</feature>
<keyword evidence="1" id="KW-0732">Signal</keyword>
<dbReference type="EMBL" id="OX459118">
    <property type="protein sequence ID" value="CAI9089047.1"/>
    <property type="molecule type" value="Genomic_DNA"/>
</dbReference>